<dbReference type="AlphaFoldDB" id="A0A7J6WY18"/>
<evidence type="ECO:0000256" key="1">
    <source>
        <dbReference type="SAM" id="MobiDB-lite"/>
    </source>
</evidence>
<keyword evidence="3" id="KW-1185">Reference proteome</keyword>
<evidence type="ECO:0000313" key="2">
    <source>
        <dbReference type="EMBL" id="KAF5201370.1"/>
    </source>
</evidence>
<gene>
    <name evidence="2" type="ORF">FRX31_009043</name>
</gene>
<dbReference type="Proteomes" id="UP000554482">
    <property type="component" value="Unassembled WGS sequence"/>
</dbReference>
<sequence length="94" mass="10773">MLIEQECTTVRINSSLVSEEVVEETQLTNSETALTEHNKEHDAVVEEANTVLQLMACKGNWSDQIENDDLEENEIENDNEGPWYLNEERSCSTR</sequence>
<comment type="caution">
    <text evidence="2">The sequence shown here is derived from an EMBL/GenBank/DDBJ whole genome shotgun (WGS) entry which is preliminary data.</text>
</comment>
<feature type="region of interest" description="Disordered" evidence="1">
    <location>
        <begin position="72"/>
        <end position="94"/>
    </location>
</feature>
<name>A0A7J6WY18_THATH</name>
<organism evidence="2 3">
    <name type="scientific">Thalictrum thalictroides</name>
    <name type="common">Rue-anemone</name>
    <name type="synonym">Anemone thalictroides</name>
    <dbReference type="NCBI Taxonomy" id="46969"/>
    <lineage>
        <taxon>Eukaryota</taxon>
        <taxon>Viridiplantae</taxon>
        <taxon>Streptophyta</taxon>
        <taxon>Embryophyta</taxon>
        <taxon>Tracheophyta</taxon>
        <taxon>Spermatophyta</taxon>
        <taxon>Magnoliopsida</taxon>
        <taxon>Ranunculales</taxon>
        <taxon>Ranunculaceae</taxon>
        <taxon>Thalictroideae</taxon>
        <taxon>Thalictrum</taxon>
    </lineage>
</organism>
<reference evidence="2 3" key="1">
    <citation type="submission" date="2020-06" db="EMBL/GenBank/DDBJ databases">
        <title>Transcriptomic and genomic resources for Thalictrum thalictroides and T. hernandezii: Facilitating candidate gene discovery in an emerging model plant lineage.</title>
        <authorList>
            <person name="Arias T."/>
            <person name="Riano-Pachon D.M."/>
            <person name="Di Stilio V.S."/>
        </authorList>
    </citation>
    <scope>NUCLEOTIDE SEQUENCE [LARGE SCALE GENOMIC DNA]</scope>
    <source>
        <strain evidence="3">cv. WT478/WT964</strain>
        <tissue evidence="2">Leaves</tissue>
    </source>
</reference>
<proteinExistence type="predicted"/>
<evidence type="ECO:0000313" key="3">
    <source>
        <dbReference type="Proteomes" id="UP000554482"/>
    </source>
</evidence>
<protein>
    <submittedName>
        <fullName evidence="2">Uncharacterized protein</fullName>
    </submittedName>
</protein>
<dbReference type="EMBL" id="JABWDY010009518">
    <property type="protein sequence ID" value="KAF5201370.1"/>
    <property type="molecule type" value="Genomic_DNA"/>
</dbReference>
<accession>A0A7J6WY18</accession>